<keyword evidence="2" id="KW-1185">Reference proteome</keyword>
<name>A0A9X0W4Z8_9GAMM</name>
<evidence type="ECO:0000313" key="1">
    <source>
        <dbReference type="EMBL" id="MBK1616867.1"/>
    </source>
</evidence>
<proteinExistence type="predicted"/>
<dbReference type="AlphaFoldDB" id="A0A9X0W4Z8"/>
<comment type="caution">
    <text evidence="1">The sequence shown here is derived from an EMBL/GenBank/DDBJ whole genome shotgun (WGS) entry which is preliminary data.</text>
</comment>
<reference evidence="1 2" key="1">
    <citation type="journal article" date="2020" name="Microorganisms">
        <title>Osmotic Adaptation and Compatible Solute Biosynthesis of Phototrophic Bacteria as Revealed from Genome Analyses.</title>
        <authorList>
            <person name="Imhoff J.F."/>
            <person name="Rahn T."/>
            <person name="Kunzel S."/>
            <person name="Keller A."/>
            <person name="Neulinger S.C."/>
        </authorList>
    </citation>
    <scope>NUCLEOTIDE SEQUENCE [LARGE SCALE GENOMIC DNA]</scope>
    <source>
        <strain evidence="1 2">DSM 25653</strain>
    </source>
</reference>
<evidence type="ECO:0000313" key="2">
    <source>
        <dbReference type="Proteomes" id="UP001138768"/>
    </source>
</evidence>
<accession>A0A9X0W4Z8</accession>
<dbReference type="Proteomes" id="UP001138768">
    <property type="component" value="Unassembled WGS sequence"/>
</dbReference>
<protein>
    <submittedName>
        <fullName evidence="1">Regulator</fullName>
    </submittedName>
</protein>
<organism evidence="1 2">
    <name type="scientific">Lamprobacter modestohalophilus</name>
    <dbReference type="NCBI Taxonomy" id="1064514"/>
    <lineage>
        <taxon>Bacteria</taxon>
        <taxon>Pseudomonadati</taxon>
        <taxon>Pseudomonadota</taxon>
        <taxon>Gammaproteobacteria</taxon>
        <taxon>Chromatiales</taxon>
        <taxon>Chromatiaceae</taxon>
        <taxon>Lamprobacter</taxon>
    </lineage>
</organism>
<gene>
    <name evidence="1" type="ORF">CKO42_00035</name>
</gene>
<sequence length="87" mass="8833">MPTYDYRCDTNDRVVEVSHRMSETISTWGELCERAAIPCGDTPASTPVSRMATGGNLISSSALGSGSAPAPACGAGGCCPTGVCGFD</sequence>
<dbReference type="EMBL" id="NRRY01000001">
    <property type="protein sequence ID" value="MBK1616867.1"/>
    <property type="molecule type" value="Genomic_DNA"/>
</dbReference>
<dbReference type="RefSeq" id="WP_200236227.1">
    <property type="nucleotide sequence ID" value="NZ_NRRY01000001.1"/>
</dbReference>